<sequence>MAIKQQWTLLLALAASGACAVEAPIQSVTLYPGSATVERLVQVTPGMTQVEITGLLANFNTDTVRLQADPGIQVGQVLTRDQRAADSPSPRQAELEAKIQALQDQVALVDAEIKSSQLVQGYLERLGGENASGRAGPGDPKALLRTLDAIRKGGSEALARMHEAEVKKRALTRQLEALKGELAKAQASTRDSRSMTVAVAVRQPGKILLSYQVNRAGWKPAYRATLDSNTSTVELERMAAISQKTGEDWSRVRLRLSTGQPNLTAQAPDPQPWLLTHLPPQAQEVQGALQFRARSFAPAPPPAPRAVTVTGSRIAADDYIAPVIETQGSFTTEFEVPARVDLASDGREISVGLVRQTLGVRQLVRIAPRENKDAAVLTIDAARPDGVWLPGQVQLRRDGSYVGALHWDPQASERFTMAFGRDPLMRVTTERRNEKSGEAGLFKRENQKRIADTYVVTNLHRQPIDILVLEPTPVSQSDKIGAKISLSPEPTVRDWQQRRGVVGWERSLKPNETARFDVDYVIDYPKEGSVQGLP</sequence>
<proteinExistence type="predicted"/>
<dbReference type="InterPro" id="IPR011935">
    <property type="entry name" value="CHP02231"/>
</dbReference>
<dbReference type="PROSITE" id="PS51257">
    <property type="entry name" value="PROKAR_LIPOPROTEIN"/>
    <property type="match status" value="1"/>
</dbReference>
<name>A0ABN6TDZ5_9BURK</name>
<accession>A0ABN6TDZ5</accession>
<dbReference type="RefSeq" id="WP_281909574.1">
    <property type="nucleotide sequence ID" value="NZ_AP026966.1"/>
</dbReference>
<feature type="coiled-coil region" evidence="1">
    <location>
        <begin position="161"/>
        <end position="188"/>
    </location>
</feature>
<evidence type="ECO:0008006" key="7">
    <source>
        <dbReference type="Google" id="ProtNLM"/>
    </source>
</evidence>
<feature type="signal peptide" evidence="2">
    <location>
        <begin position="1"/>
        <end position="20"/>
    </location>
</feature>
<feature type="chain" id="PRO_5045433026" description="Mucoidy inhibitor MuiA family protein" evidence="2">
    <location>
        <begin position="21"/>
        <end position="534"/>
    </location>
</feature>
<dbReference type="Proteomes" id="UP001163336">
    <property type="component" value="Chromosome"/>
</dbReference>
<dbReference type="PANTHER" id="PTHR31005:SF8">
    <property type="entry name" value="DUF4139 DOMAIN-CONTAINING PROTEIN"/>
    <property type="match status" value="1"/>
</dbReference>
<evidence type="ECO:0000256" key="1">
    <source>
        <dbReference type="SAM" id="Coils"/>
    </source>
</evidence>
<dbReference type="InterPro" id="IPR037291">
    <property type="entry name" value="DUF4139"/>
</dbReference>
<protein>
    <recommendedName>
        <fullName evidence="7">Mucoidy inhibitor MuiA family protein</fullName>
    </recommendedName>
</protein>
<keyword evidence="6" id="KW-1185">Reference proteome</keyword>
<keyword evidence="2" id="KW-0732">Signal</keyword>
<dbReference type="Pfam" id="PF13598">
    <property type="entry name" value="DUF4139"/>
    <property type="match status" value="1"/>
</dbReference>
<evidence type="ECO:0000256" key="2">
    <source>
        <dbReference type="SAM" id="SignalP"/>
    </source>
</evidence>
<dbReference type="Pfam" id="PF13600">
    <property type="entry name" value="DUF4140"/>
    <property type="match status" value="1"/>
</dbReference>
<dbReference type="InterPro" id="IPR025554">
    <property type="entry name" value="DUF4140"/>
</dbReference>
<evidence type="ECO:0000259" key="3">
    <source>
        <dbReference type="Pfam" id="PF13598"/>
    </source>
</evidence>
<dbReference type="EMBL" id="AP026966">
    <property type="protein sequence ID" value="BDT60444.1"/>
    <property type="molecule type" value="Genomic_DNA"/>
</dbReference>
<evidence type="ECO:0000313" key="6">
    <source>
        <dbReference type="Proteomes" id="UP001163336"/>
    </source>
</evidence>
<evidence type="ECO:0000259" key="4">
    <source>
        <dbReference type="Pfam" id="PF13600"/>
    </source>
</evidence>
<reference evidence="5" key="1">
    <citation type="submission" date="2022-11" db="EMBL/GenBank/DDBJ databases">
        <title>Isolation and characterization of PLA-degrading bacterium Massilia sp. from Antarctic soil.</title>
        <authorList>
            <person name="Sato K."/>
            <person name="Gomez-Fuentes C."/>
            <person name="Ahmad S.A."/>
            <person name="Zulkharnain A."/>
        </authorList>
    </citation>
    <scope>NUCLEOTIDE SEQUENCE</scope>
    <source>
        <strain evidence="5">N-3</strain>
    </source>
</reference>
<keyword evidence="1" id="KW-0175">Coiled coil</keyword>
<gene>
    <name evidence="5" type="ORF">MasN3_39380</name>
</gene>
<organism evidence="5 6">
    <name type="scientific">Massilia varians</name>
    <dbReference type="NCBI Taxonomy" id="457921"/>
    <lineage>
        <taxon>Bacteria</taxon>
        <taxon>Pseudomonadati</taxon>
        <taxon>Pseudomonadota</taxon>
        <taxon>Betaproteobacteria</taxon>
        <taxon>Burkholderiales</taxon>
        <taxon>Oxalobacteraceae</taxon>
        <taxon>Telluria group</taxon>
        <taxon>Massilia</taxon>
    </lineage>
</organism>
<dbReference type="PANTHER" id="PTHR31005">
    <property type="entry name" value="DUF4139 DOMAIN-CONTAINING PROTEIN"/>
    <property type="match status" value="1"/>
</dbReference>
<dbReference type="NCBIfam" id="TIGR02231">
    <property type="entry name" value="mucoidy inhibitor MuiA family protein"/>
    <property type="match status" value="1"/>
</dbReference>
<feature type="domain" description="DUF4139" evidence="3">
    <location>
        <begin position="209"/>
        <end position="526"/>
    </location>
</feature>
<evidence type="ECO:0000313" key="5">
    <source>
        <dbReference type="EMBL" id="BDT60444.1"/>
    </source>
</evidence>
<feature type="domain" description="DUF4140" evidence="4">
    <location>
        <begin position="28"/>
        <end position="118"/>
    </location>
</feature>